<evidence type="ECO:0000313" key="4">
    <source>
        <dbReference type="Proteomes" id="UP000176992"/>
    </source>
</evidence>
<evidence type="ECO:0000256" key="1">
    <source>
        <dbReference type="SAM" id="Phobius"/>
    </source>
</evidence>
<dbReference type="AlphaFoldDB" id="A0A1F5YGR6"/>
<keyword evidence="1" id="KW-0812">Transmembrane</keyword>
<dbReference type="EMBL" id="MFIV01000028">
    <property type="protein sequence ID" value="OGF99323.1"/>
    <property type="molecule type" value="Genomic_DNA"/>
</dbReference>
<accession>A0A1F5YGR6</accession>
<feature type="domain" description="PilZ" evidence="2">
    <location>
        <begin position="302"/>
        <end position="383"/>
    </location>
</feature>
<name>A0A1F5YGR6_9BACT</name>
<dbReference type="Pfam" id="PF07238">
    <property type="entry name" value="PilZ"/>
    <property type="match status" value="1"/>
</dbReference>
<keyword evidence="1" id="KW-0472">Membrane</keyword>
<organism evidence="3 4">
    <name type="scientific">Candidatus Glassbacteria bacterium GWA2_58_10</name>
    <dbReference type="NCBI Taxonomy" id="1817865"/>
    <lineage>
        <taxon>Bacteria</taxon>
        <taxon>Candidatus Glassiibacteriota</taxon>
    </lineage>
</organism>
<feature type="transmembrane region" description="Helical" evidence="1">
    <location>
        <begin position="47"/>
        <end position="67"/>
    </location>
</feature>
<dbReference type="InterPro" id="IPR009875">
    <property type="entry name" value="PilZ_domain"/>
</dbReference>
<reference evidence="3 4" key="1">
    <citation type="journal article" date="2016" name="Nat. Commun.">
        <title>Thousands of microbial genomes shed light on interconnected biogeochemical processes in an aquifer system.</title>
        <authorList>
            <person name="Anantharaman K."/>
            <person name="Brown C.T."/>
            <person name="Hug L.A."/>
            <person name="Sharon I."/>
            <person name="Castelle C.J."/>
            <person name="Probst A.J."/>
            <person name="Thomas B.C."/>
            <person name="Singh A."/>
            <person name="Wilkins M.J."/>
            <person name="Karaoz U."/>
            <person name="Brodie E.L."/>
            <person name="Williams K.H."/>
            <person name="Hubbard S.S."/>
            <person name="Banfield J.F."/>
        </authorList>
    </citation>
    <scope>NUCLEOTIDE SEQUENCE [LARGE SCALE GENOMIC DNA]</scope>
</reference>
<dbReference type="Gene3D" id="2.40.10.220">
    <property type="entry name" value="predicted glycosyltransferase like domains"/>
    <property type="match status" value="1"/>
</dbReference>
<comment type="caution">
    <text evidence="3">The sequence shown here is derived from an EMBL/GenBank/DDBJ whole genome shotgun (WGS) entry which is preliminary data.</text>
</comment>
<dbReference type="GO" id="GO:0035438">
    <property type="term" value="F:cyclic-di-GMP binding"/>
    <property type="evidence" value="ECO:0007669"/>
    <property type="project" value="InterPro"/>
</dbReference>
<dbReference type="Proteomes" id="UP000176992">
    <property type="component" value="Unassembled WGS sequence"/>
</dbReference>
<evidence type="ECO:0000259" key="2">
    <source>
        <dbReference type="Pfam" id="PF07238"/>
    </source>
</evidence>
<proteinExistence type="predicted"/>
<evidence type="ECO:0000313" key="3">
    <source>
        <dbReference type="EMBL" id="OGF99323.1"/>
    </source>
</evidence>
<protein>
    <recommendedName>
        <fullName evidence="2">PilZ domain-containing protein</fullName>
    </recommendedName>
</protein>
<gene>
    <name evidence="3" type="ORF">A2Z86_04230</name>
</gene>
<keyword evidence="1" id="KW-1133">Transmembrane helix</keyword>
<sequence length="398" mass="46628">MSLILFFLERFYLATANGMLERLIPRAQRWKDIQTGWTQSSSKSAEIVPWIVGIAVAVLVTFTIINTRKESVKRKQRELIYFERKAMEKELDKKQVEMLSEAVKLTNLTAPYRILDSFDIFQHLLEEYHKKRDFSDAEHRYFHQMVDDIKSKLGFNKIEEAVQLQSSEEIRKGTLLKITLQKDGKSFEYPASVIDNNDERIVLDSSQIDLNFIPLDMNTALEINFYREADAGYNFVTQLKRPPAADKNELEVRHPKQLKRVQARSFSRMEVRFRFSYYHVPKDKFNTIEIDQNLEYCQTLPVYMADTQDISGGGIAFNSKRTVQKGDYVFLNFQMISEEHSEPVLAVVVWRGADKAKPTNLIRAKFYHITDTTQDTLMKFIYQIQRKAARKMKFAPKR</sequence>